<accession>A0A261TVI2</accession>
<dbReference type="Pfam" id="PF03929">
    <property type="entry name" value="PepSY_TM"/>
    <property type="match status" value="1"/>
</dbReference>
<comment type="caution">
    <text evidence="2">The sequence shown here is derived from an EMBL/GenBank/DDBJ whole genome shotgun (WGS) entry which is preliminary data.</text>
</comment>
<evidence type="ECO:0000313" key="2">
    <source>
        <dbReference type="EMBL" id="OZI53704.1"/>
    </source>
</evidence>
<reference evidence="2 3" key="1">
    <citation type="submission" date="2017-05" db="EMBL/GenBank/DDBJ databases">
        <title>Complete and WGS of Bordetella genogroups.</title>
        <authorList>
            <person name="Spilker T."/>
            <person name="LiPuma J."/>
        </authorList>
    </citation>
    <scope>NUCLEOTIDE SEQUENCE [LARGE SCALE GENOMIC DNA]</scope>
    <source>
        <strain evidence="2 3">AU10456</strain>
    </source>
</reference>
<dbReference type="EMBL" id="NEVP01000004">
    <property type="protein sequence ID" value="OZI53704.1"/>
    <property type="molecule type" value="Genomic_DNA"/>
</dbReference>
<gene>
    <name evidence="2" type="ORF">CAL25_06995</name>
</gene>
<dbReference type="AlphaFoldDB" id="A0A261TVI2"/>
<dbReference type="OrthoDB" id="7238323at2"/>
<dbReference type="PANTHER" id="PTHR34219">
    <property type="entry name" value="IRON-REGULATED INNER MEMBRANE PROTEIN-RELATED"/>
    <property type="match status" value="1"/>
</dbReference>
<proteinExistence type="predicted"/>
<feature type="transmembrane region" description="Helical" evidence="1">
    <location>
        <begin position="151"/>
        <end position="175"/>
    </location>
</feature>
<dbReference type="PANTHER" id="PTHR34219:SF5">
    <property type="entry name" value="BLR4505 PROTEIN"/>
    <property type="match status" value="1"/>
</dbReference>
<keyword evidence="1" id="KW-0472">Membrane</keyword>
<keyword evidence="1" id="KW-0812">Transmembrane</keyword>
<evidence type="ECO:0000256" key="1">
    <source>
        <dbReference type="SAM" id="Phobius"/>
    </source>
</evidence>
<evidence type="ECO:0000313" key="3">
    <source>
        <dbReference type="Proteomes" id="UP000216913"/>
    </source>
</evidence>
<evidence type="ECO:0008006" key="4">
    <source>
        <dbReference type="Google" id="ProtNLM"/>
    </source>
</evidence>
<protein>
    <recommendedName>
        <fullName evidence="4">Peptidase</fullName>
    </recommendedName>
</protein>
<keyword evidence="3" id="KW-1185">Reference proteome</keyword>
<keyword evidence="1" id="KW-1133">Transmembrane helix</keyword>
<name>A0A261TVI2_9BORD</name>
<dbReference type="InterPro" id="IPR005625">
    <property type="entry name" value="PepSY-ass_TM"/>
</dbReference>
<sequence>MTRKGWVAVHRYVGLTTLVLLLVNALTGSVLAFQHELDRWLNPRLFILEQPGPPLSPEALIARVEAANPRLRVTLLPLDPRPGDAIELRVAARPAADAGARTPLGFDRLFVDPATGAVLGQRQWAAFKLDRPHFMGWMNQLHRTLHLPAPWGMWLVGGLALAWLLASIIGAWLTLPRLAGGLRAIWHKWTPAWQIKRGASRQRLTFDLHRAGGLWTLLMAIMLAGTGVYFNLGNELFRPAVRLFSPVTPHPVQSLPRQAAPARAPAYGIDTAIARARGHLPAPARDFLPWYASHLPDKGVYRIAFKEDGMRERALRLRYEQVFIDDQTGALRGMTGYDSGTAGDRFLIWQYPLHTGRILGWAGQALVAVSGLVVAMLCATGLLVWNARRRARRK</sequence>
<feature type="transmembrane region" description="Helical" evidence="1">
    <location>
        <begin position="211"/>
        <end position="232"/>
    </location>
</feature>
<feature type="transmembrane region" description="Helical" evidence="1">
    <location>
        <begin position="361"/>
        <end position="385"/>
    </location>
</feature>
<dbReference type="Proteomes" id="UP000216913">
    <property type="component" value="Unassembled WGS sequence"/>
</dbReference>
<dbReference type="RefSeq" id="WP_094799211.1">
    <property type="nucleotide sequence ID" value="NZ_NEVP01000004.1"/>
</dbReference>
<organism evidence="2 3">
    <name type="scientific">Bordetella genomosp. 5</name>
    <dbReference type="NCBI Taxonomy" id="1395608"/>
    <lineage>
        <taxon>Bacteria</taxon>
        <taxon>Pseudomonadati</taxon>
        <taxon>Pseudomonadota</taxon>
        <taxon>Betaproteobacteria</taxon>
        <taxon>Burkholderiales</taxon>
        <taxon>Alcaligenaceae</taxon>
        <taxon>Bordetella</taxon>
    </lineage>
</organism>